<evidence type="ECO:0000256" key="3">
    <source>
        <dbReference type="ARBA" id="ARBA00022692"/>
    </source>
</evidence>
<feature type="transmembrane region" description="Helical" evidence="7">
    <location>
        <begin position="338"/>
        <end position="359"/>
    </location>
</feature>
<dbReference type="FunFam" id="1.20.1740.10:FF:000001">
    <property type="entry name" value="Amino acid permease"/>
    <property type="match status" value="1"/>
</dbReference>
<evidence type="ECO:0000256" key="1">
    <source>
        <dbReference type="ARBA" id="ARBA00004651"/>
    </source>
</evidence>
<dbReference type="InterPro" id="IPR004840">
    <property type="entry name" value="Amino_acid_permease_CS"/>
</dbReference>
<keyword evidence="4" id="KW-0029">Amino-acid transport</keyword>
<dbReference type="InterPro" id="IPR004841">
    <property type="entry name" value="AA-permease/SLC12A_dom"/>
</dbReference>
<dbReference type="EMBL" id="JAUCEY010000008">
    <property type="protein sequence ID" value="MDM5454118.1"/>
    <property type="molecule type" value="Genomic_DNA"/>
</dbReference>
<dbReference type="AlphaFoldDB" id="A0AAW7IGU3"/>
<feature type="transmembrane region" description="Helical" evidence="7">
    <location>
        <begin position="88"/>
        <end position="109"/>
    </location>
</feature>
<feature type="transmembrane region" description="Helical" evidence="7">
    <location>
        <begin position="129"/>
        <end position="151"/>
    </location>
</feature>
<dbReference type="RefSeq" id="WP_089363257.1">
    <property type="nucleotide sequence ID" value="NZ_JAUCEY010000008.1"/>
</dbReference>
<feature type="transmembrane region" description="Helical" evidence="7">
    <location>
        <begin position="21"/>
        <end position="39"/>
    </location>
</feature>
<evidence type="ECO:0000256" key="7">
    <source>
        <dbReference type="SAM" id="Phobius"/>
    </source>
</evidence>
<comment type="caution">
    <text evidence="9">The sequence shown here is derived from an EMBL/GenBank/DDBJ whole genome shotgun (WGS) entry which is preliminary data.</text>
</comment>
<keyword evidence="6 7" id="KW-0472">Membrane</keyword>
<evidence type="ECO:0000259" key="8">
    <source>
        <dbReference type="Pfam" id="PF00324"/>
    </source>
</evidence>
<reference evidence="9" key="1">
    <citation type="submission" date="2023-06" db="EMBL/GenBank/DDBJ databases">
        <title>Comparative genomics of Bacillaceae isolates and their secondary metabolite potential.</title>
        <authorList>
            <person name="Song L."/>
            <person name="Nielsen L.J."/>
            <person name="Mohite O."/>
            <person name="Xu X."/>
            <person name="Weber T."/>
            <person name="Kovacs A.T."/>
        </authorList>
    </citation>
    <scope>NUCLEOTIDE SEQUENCE</scope>
    <source>
        <strain evidence="9">D8_B_37</strain>
    </source>
</reference>
<evidence type="ECO:0000256" key="5">
    <source>
        <dbReference type="ARBA" id="ARBA00022989"/>
    </source>
</evidence>
<feature type="transmembrane region" description="Helical" evidence="7">
    <location>
        <begin position="205"/>
        <end position="226"/>
    </location>
</feature>
<dbReference type="PANTHER" id="PTHR43495">
    <property type="entry name" value="GABA PERMEASE"/>
    <property type="match status" value="1"/>
</dbReference>
<accession>A0AAW7IGU3</accession>
<proteinExistence type="predicted"/>
<dbReference type="PIRSF" id="PIRSF006060">
    <property type="entry name" value="AA_transporter"/>
    <property type="match status" value="1"/>
</dbReference>
<keyword evidence="5 7" id="KW-1133">Transmembrane helix</keyword>
<comment type="subcellular location">
    <subcellularLocation>
        <location evidence="1">Cell membrane</location>
        <topology evidence="1">Multi-pass membrane protein</topology>
    </subcellularLocation>
</comment>
<feature type="transmembrane region" description="Helical" evidence="7">
    <location>
        <begin position="247"/>
        <end position="268"/>
    </location>
</feature>
<dbReference type="GO" id="GO:0006865">
    <property type="term" value="P:amino acid transport"/>
    <property type="evidence" value="ECO:0007669"/>
    <property type="project" value="UniProtKB-KW"/>
</dbReference>
<protein>
    <submittedName>
        <fullName evidence="9">Amino acid permease</fullName>
    </submittedName>
</protein>
<evidence type="ECO:0000256" key="4">
    <source>
        <dbReference type="ARBA" id="ARBA00022970"/>
    </source>
</evidence>
<dbReference type="Pfam" id="PF00324">
    <property type="entry name" value="AA_permease"/>
    <property type="match status" value="1"/>
</dbReference>
<sequence length="478" mass="52299">MLDANSTDQNQLKRSMKSRHLFMISLGGVIGTGLFLSTGNTINQAGPGGTILAYLVGGLIMYLVMLCLGELTVAMPVTGSFQTYATRFVGPATGFTIGWLYWLTWVVTVGSEFTASGLLMKRWFPETSVWMWSALFAIILFLLNAFSVKFFAETEFWFAGIKVITIIFFIILGGAAMFGFIPMNGSAAAPMLSNFTGEGGLFPNGLLPIFITMISVNFAFSGTELIGITAGESENPEKDIPLTIRNVIWRTMFFFVGAIFVLSGLISWKEAGVIESPFVMVFDSIGIPYAADIMNFVIITALLSVANSGLYASTRMLWSLSNEKMINPFLGRVTSKGVPFNALIVSMAVACLSLFSSVVAPDTVYMVLVAISGFAVVAVWMGIALSQYVFRKHYLKAGGDIKDLKFRTPLYPYVPIAAFVLCFASIVGLAFDPSQRIALYCGIPFIALCYLVYYIKNRGNKNQIDSYGESDQYVENIK</sequence>
<feature type="transmembrane region" description="Helical" evidence="7">
    <location>
        <begin position="410"/>
        <end position="431"/>
    </location>
</feature>
<dbReference type="PANTHER" id="PTHR43495:SF5">
    <property type="entry name" value="GAMMA-AMINOBUTYRIC ACID PERMEASE"/>
    <property type="match status" value="1"/>
</dbReference>
<keyword evidence="2" id="KW-0813">Transport</keyword>
<evidence type="ECO:0000313" key="10">
    <source>
        <dbReference type="Proteomes" id="UP001234602"/>
    </source>
</evidence>
<feature type="transmembrane region" description="Helical" evidence="7">
    <location>
        <begin position="163"/>
        <end position="185"/>
    </location>
</feature>
<gene>
    <name evidence="9" type="ORF">QUF89_18460</name>
</gene>
<feature type="transmembrane region" description="Helical" evidence="7">
    <location>
        <begin position="293"/>
        <end position="318"/>
    </location>
</feature>
<dbReference type="GO" id="GO:0055085">
    <property type="term" value="P:transmembrane transport"/>
    <property type="evidence" value="ECO:0007669"/>
    <property type="project" value="InterPro"/>
</dbReference>
<keyword evidence="3 7" id="KW-0812">Transmembrane</keyword>
<feature type="transmembrane region" description="Helical" evidence="7">
    <location>
        <begin position="51"/>
        <end position="76"/>
    </location>
</feature>
<feature type="transmembrane region" description="Helical" evidence="7">
    <location>
        <begin position="365"/>
        <end position="390"/>
    </location>
</feature>
<dbReference type="Proteomes" id="UP001234602">
    <property type="component" value="Unassembled WGS sequence"/>
</dbReference>
<dbReference type="Gene3D" id="1.20.1740.10">
    <property type="entry name" value="Amino acid/polyamine transporter I"/>
    <property type="match status" value="1"/>
</dbReference>
<evidence type="ECO:0000313" key="9">
    <source>
        <dbReference type="EMBL" id="MDM5454118.1"/>
    </source>
</evidence>
<dbReference type="GO" id="GO:0005886">
    <property type="term" value="C:plasma membrane"/>
    <property type="evidence" value="ECO:0007669"/>
    <property type="project" value="UniProtKB-SubCell"/>
</dbReference>
<dbReference type="PROSITE" id="PS00218">
    <property type="entry name" value="AMINO_ACID_PERMEASE_1"/>
    <property type="match status" value="1"/>
</dbReference>
<name>A0AAW7IGU3_9BACI</name>
<organism evidence="9 10">
    <name type="scientific">Peribacillus simplex</name>
    <dbReference type="NCBI Taxonomy" id="1478"/>
    <lineage>
        <taxon>Bacteria</taxon>
        <taxon>Bacillati</taxon>
        <taxon>Bacillota</taxon>
        <taxon>Bacilli</taxon>
        <taxon>Bacillales</taxon>
        <taxon>Bacillaceae</taxon>
        <taxon>Peribacillus</taxon>
    </lineage>
</organism>
<feature type="domain" description="Amino acid permease/ SLC12A" evidence="8">
    <location>
        <begin position="20"/>
        <end position="464"/>
    </location>
</feature>
<evidence type="ECO:0000256" key="2">
    <source>
        <dbReference type="ARBA" id="ARBA00022448"/>
    </source>
</evidence>
<feature type="transmembrane region" description="Helical" evidence="7">
    <location>
        <begin position="437"/>
        <end position="455"/>
    </location>
</feature>
<evidence type="ECO:0000256" key="6">
    <source>
        <dbReference type="ARBA" id="ARBA00023136"/>
    </source>
</evidence>